<dbReference type="EMBL" id="UOGD01000217">
    <property type="protein sequence ID" value="VAX22166.1"/>
    <property type="molecule type" value="Genomic_DNA"/>
</dbReference>
<dbReference type="InterPro" id="IPR011048">
    <property type="entry name" value="Haem_d1_sf"/>
</dbReference>
<evidence type="ECO:0000313" key="1">
    <source>
        <dbReference type="EMBL" id="VAX22166.1"/>
    </source>
</evidence>
<name>A0A3B1BV37_9ZZZZ</name>
<dbReference type="SUPFAM" id="SSF51004">
    <property type="entry name" value="C-terminal (heme d1) domain of cytochrome cd1-nitrite reductase"/>
    <property type="match status" value="1"/>
</dbReference>
<dbReference type="PANTHER" id="PTHR47197">
    <property type="entry name" value="PROTEIN NIRF"/>
    <property type="match status" value="1"/>
</dbReference>
<dbReference type="AlphaFoldDB" id="A0A3B1BV37"/>
<gene>
    <name evidence="1" type="ORF">MNBD_IGNAVI01-1190</name>
</gene>
<dbReference type="Gene3D" id="2.130.10.10">
    <property type="entry name" value="YVTN repeat-like/Quinoprotein amine dehydrogenase"/>
    <property type="match status" value="1"/>
</dbReference>
<organism evidence="1">
    <name type="scientific">hydrothermal vent metagenome</name>
    <dbReference type="NCBI Taxonomy" id="652676"/>
    <lineage>
        <taxon>unclassified sequences</taxon>
        <taxon>metagenomes</taxon>
        <taxon>ecological metagenomes</taxon>
    </lineage>
</organism>
<dbReference type="Pfam" id="PF16819">
    <property type="entry name" value="DUF5074"/>
    <property type="match status" value="1"/>
</dbReference>
<dbReference type="InterPro" id="IPR051200">
    <property type="entry name" value="Host-pathogen_enzymatic-act"/>
</dbReference>
<reference evidence="1" key="1">
    <citation type="submission" date="2018-06" db="EMBL/GenBank/DDBJ databases">
        <authorList>
            <person name="Zhirakovskaya E."/>
        </authorList>
    </citation>
    <scope>NUCLEOTIDE SEQUENCE</scope>
</reference>
<proteinExistence type="predicted"/>
<sequence length="350" mass="37325">MKKRLFLTAVILVFTFVSCKNNDNPVDPPSGGTQSSVVVINEGLFSQNNSSITNYSIEDKSVENDVYSAANDNAKLGDTANDLVIVGNKGYISVDQSYKIEVVNINTFKSLGMIDLTNYGEPRNLCLIDSTAGYITTYNDIVVHFDPKTLQVIGTVDVGSKPEGIVNLGNNLFVANSGWGAGTTVSVIDISSFTIKKEITVKINPQTIVEDGINVYVISTGSYTGDGYGMISEISPSSLTVTDTLPIAKNPGKAAVASNNQLLVINGDGLVQVETGNLRIIKETLISGAAVNSLFAAIYSLTYDAKDDLIYLGNPKDFAQNGDVAIFDFSGNEKGRFDTGINPGTIVIKN</sequence>
<dbReference type="PROSITE" id="PS51257">
    <property type="entry name" value="PROKAR_LIPOPROTEIN"/>
    <property type="match status" value="1"/>
</dbReference>
<accession>A0A3B1BV37</accession>
<dbReference type="PANTHER" id="PTHR47197:SF3">
    <property type="entry name" value="DIHYDRO-HEME D1 DEHYDROGENASE"/>
    <property type="match status" value="1"/>
</dbReference>
<protein>
    <submittedName>
        <fullName evidence="1">Uncharacterized protein</fullName>
    </submittedName>
</protein>
<dbReference type="InterPro" id="IPR015943">
    <property type="entry name" value="WD40/YVTN_repeat-like_dom_sf"/>
</dbReference>
<dbReference type="InterPro" id="IPR031815">
    <property type="entry name" value="DUF5074"/>
</dbReference>